<gene>
    <name evidence="2" type="ORF">AWH56_015905</name>
    <name evidence="1" type="ORF">AWH56_06965</name>
</gene>
<organism evidence="1 3">
    <name type="scientific">Anaerobacillus isosaccharinicus</name>
    <dbReference type="NCBI Taxonomy" id="1532552"/>
    <lineage>
        <taxon>Bacteria</taxon>
        <taxon>Bacillati</taxon>
        <taxon>Bacillota</taxon>
        <taxon>Bacilli</taxon>
        <taxon>Bacillales</taxon>
        <taxon>Bacillaceae</taxon>
        <taxon>Anaerobacillus</taxon>
    </lineage>
</organism>
<dbReference type="Proteomes" id="UP000180175">
    <property type="component" value="Chromosome"/>
</dbReference>
<dbReference type="EMBL" id="LQXD01000063">
    <property type="protein sequence ID" value="OIJ20917.1"/>
    <property type="molecule type" value="Genomic_DNA"/>
</dbReference>
<reference evidence="1 3" key="1">
    <citation type="submission" date="2016-10" db="EMBL/GenBank/DDBJ databases">
        <title>Draft genome sequences of four alkaliphilic bacteria belonging to the Anaerobacillus genus.</title>
        <authorList>
            <person name="Bassil N.M."/>
            <person name="Lloyd J.R."/>
        </authorList>
    </citation>
    <scope>NUCLEOTIDE SEQUENCE [LARGE SCALE GENOMIC DNA]</scope>
    <source>
        <strain evidence="1 3">NB2006</strain>
    </source>
</reference>
<evidence type="ECO:0000313" key="1">
    <source>
        <dbReference type="EMBL" id="OIJ20917.1"/>
    </source>
</evidence>
<evidence type="ECO:0000313" key="2">
    <source>
        <dbReference type="EMBL" id="QOY34209.1"/>
    </source>
</evidence>
<reference evidence="2 3" key="3">
    <citation type="journal article" date="2019" name="Int. J. Syst. Evol. Microbiol.">
        <title>Anaerobacillus isosaccharinicus sp. nov., an alkaliphilic bacterium which degrades isosaccharinic acid.</title>
        <authorList>
            <person name="Bassil N.M."/>
            <person name="Lloyd J.R."/>
        </authorList>
    </citation>
    <scope>NUCLEOTIDE SEQUENCE [LARGE SCALE GENOMIC DNA]</scope>
    <source>
        <strain evidence="2 3">NB2006</strain>
    </source>
</reference>
<dbReference type="EMBL" id="CP063356">
    <property type="protein sequence ID" value="QOY34209.1"/>
    <property type="molecule type" value="Genomic_DNA"/>
</dbReference>
<reference evidence="2" key="4">
    <citation type="submission" date="2020-10" db="EMBL/GenBank/DDBJ databases">
        <authorList>
            <person name="Bassil N.M."/>
            <person name="Lloyd J.R."/>
        </authorList>
    </citation>
    <scope>NUCLEOTIDE SEQUENCE</scope>
    <source>
        <strain evidence="2">NB2006</strain>
    </source>
</reference>
<accession>A0A1S2MAP8</accession>
<reference evidence="2 3" key="2">
    <citation type="journal article" date="2017" name="Genome Announc.">
        <title>Draft Genome Sequences of Four Alkaliphilic Bacteria Belonging to the Anaerobacillus Genus.</title>
        <authorList>
            <person name="Bassil N.M."/>
            <person name="Lloyd J.R."/>
        </authorList>
    </citation>
    <scope>NUCLEOTIDE SEQUENCE [LARGE SCALE GENOMIC DNA]</scope>
    <source>
        <strain evidence="2 3">NB2006</strain>
    </source>
</reference>
<dbReference type="RefSeq" id="WP_071316445.1">
    <property type="nucleotide sequence ID" value="NZ_CP063356.2"/>
</dbReference>
<evidence type="ECO:0000313" key="3">
    <source>
        <dbReference type="Proteomes" id="UP000180175"/>
    </source>
</evidence>
<sequence length="333" mass="38263">MSELYLSPKDLGVKNHIAVLPCGSLEKSRNVKWTTKELKYYLSYVINGSSMDRMFGGVIFNPIIGREGHFIHPLYAGFGNPVVKVDWQEALDNLFKAGENIPAASQVAFEPVDIWVCLPYPDQSQTTFGEVGGRELDFRLEEDRYLALSWWIREFLAKWNNHSSSLSQLSFKGFVWQREALQAEDISLLKRINSFINSNNLLSMWLANYGSTGVLNSKDYGFDVCSVNPNYYGNNTGNDYQWINNNSNFIKCYNMGMQINYGKGMIFSEHHLADYLNLGLPGYNNYLEDCLIVYQFHNITMKEAYIHSIVDYIRIYCGIKNIYTKVDYPGISY</sequence>
<dbReference type="KEGG" id="aia:AWH56_015905"/>
<proteinExistence type="predicted"/>
<name>A0A1S2MAP8_9BACI</name>
<dbReference type="InterPro" id="IPR032329">
    <property type="entry name" value="DUF4855"/>
</dbReference>
<dbReference type="AlphaFoldDB" id="A0A1S2MAP8"/>
<dbReference type="Pfam" id="PF16147">
    <property type="entry name" value="DUF4855"/>
    <property type="match status" value="1"/>
</dbReference>
<keyword evidence="3" id="KW-1185">Reference proteome</keyword>
<protein>
    <submittedName>
        <fullName evidence="2">DUF4855 domain-containing protein</fullName>
    </submittedName>
</protein>
<dbReference type="OrthoDB" id="3799295at2"/>